<dbReference type="InterPro" id="IPR050595">
    <property type="entry name" value="Bact_response_regulator"/>
</dbReference>
<organism evidence="4 5">
    <name type="scientific">Massilia horti</name>
    <dbReference type="NCBI Taxonomy" id="2562153"/>
    <lineage>
        <taxon>Bacteria</taxon>
        <taxon>Pseudomonadati</taxon>
        <taxon>Pseudomonadota</taxon>
        <taxon>Betaproteobacteria</taxon>
        <taxon>Burkholderiales</taxon>
        <taxon>Oxalobacteraceae</taxon>
        <taxon>Telluria group</taxon>
        <taxon>Massilia</taxon>
    </lineage>
</organism>
<protein>
    <submittedName>
        <fullName evidence="4">Response regulator</fullName>
    </submittedName>
</protein>
<dbReference type="Pfam" id="PF00072">
    <property type="entry name" value="Response_reg"/>
    <property type="match status" value="1"/>
</dbReference>
<dbReference type="RefSeq" id="WP_135187911.1">
    <property type="nucleotide sequence ID" value="NZ_SPUM01000007.1"/>
</dbReference>
<accession>A0A4Y9TAV7</accession>
<evidence type="ECO:0000256" key="2">
    <source>
        <dbReference type="PROSITE-ProRule" id="PRU00169"/>
    </source>
</evidence>
<evidence type="ECO:0000256" key="1">
    <source>
        <dbReference type="ARBA" id="ARBA00022553"/>
    </source>
</evidence>
<dbReference type="InterPro" id="IPR001789">
    <property type="entry name" value="Sig_transdc_resp-reg_receiver"/>
</dbReference>
<dbReference type="InterPro" id="IPR011006">
    <property type="entry name" value="CheY-like_superfamily"/>
</dbReference>
<proteinExistence type="predicted"/>
<gene>
    <name evidence="4" type="ORF">E4O92_01180</name>
</gene>
<keyword evidence="5" id="KW-1185">Reference proteome</keyword>
<dbReference type="Proteomes" id="UP000297258">
    <property type="component" value="Unassembled WGS sequence"/>
</dbReference>
<sequence>MTTSAEPAGRAPRVLLLDDDPFVLALLADMLAALGPFEVIAETEARSALAALASRAPDLLICDLAIPEMDGIEFLQAAASQGFSGRVVLLSGMEAGVREAAHELARVFGLRVTGVFRKPIDIEQLRAIVMC</sequence>
<evidence type="ECO:0000313" key="4">
    <source>
        <dbReference type="EMBL" id="TFW35794.1"/>
    </source>
</evidence>
<comment type="caution">
    <text evidence="4">The sequence shown here is derived from an EMBL/GenBank/DDBJ whole genome shotgun (WGS) entry which is preliminary data.</text>
</comment>
<evidence type="ECO:0000313" key="5">
    <source>
        <dbReference type="Proteomes" id="UP000297258"/>
    </source>
</evidence>
<dbReference type="AlphaFoldDB" id="A0A4Y9TAV7"/>
<dbReference type="GO" id="GO:0000160">
    <property type="term" value="P:phosphorelay signal transduction system"/>
    <property type="evidence" value="ECO:0007669"/>
    <property type="project" value="InterPro"/>
</dbReference>
<name>A0A4Y9TAV7_9BURK</name>
<feature type="modified residue" description="4-aspartylphosphate" evidence="2">
    <location>
        <position position="63"/>
    </location>
</feature>
<dbReference type="EMBL" id="SPUM01000007">
    <property type="protein sequence ID" value="TFW35794.1"/>
    <property type="molecule type" value="Genomic_DNA"/>
</dbReference>
<evidence type="ECO:0000259" key="3">
    <source>
        <dbReference type="PROSITE" id="PS50110"/>
    </source>
</evidence>
<dbReference type="PANTHER" id="PTHR44591">
    <property type="entry name" value="STRESS RESPONSE REGULATOR PROTEIN 1"/>
    <property type="match status" value="1"/>
</dbReference>
<reference evidence="4 5" key="1">
    <citation type="submission" date="2019-03" db="EMBL/GenBank/DDBJ databases">
        <title>Draft genome of Massilia hortus sp. nov., a novel bacterial species of the Oxalobacteraceae family.</title>
        <authorList>
            <person name="Peta V."/>
            <person name="Raths R."/>
            <person name="Bucking H."/>
        </authorList>
    </citation>
    <scope>NUCLEOTIDE SEQUENCE [LARGE SCALE GENOMIC DNA]</scope>
    <source>
        <strain evidence="4 5">ONC3</strain>
    </source>
</reference>
<feature type="domain" description="Response regulatory" evidence="3">
    <location>
        <begin position="13"/>
        <end position="131"/>
    </location>
</feature>
<dbReference type="SMART" id="SM00448">
    <property type="entry name" value="REC"/>
    <property type="match status" value="1"/>
</dbReference>
<dbReference type="Gene3D" id="3.40.50.2300">
    <property type="match status" value="1"/>
</dbReference>
<dbReference type="SUPFAM" id="SSF52172">
    <property type="entry name" value="CheY-like"/>
    <property type="match status" value="1"/>
</dbReference>
<dbReference type="OrthoDB" id="8909676at2"/>
<dbReference type="PANTHER" id="PTHR44591:SF3">
    <property type="entry name" value="RESPONSE REGULATORY DOMAIN-CONTAINING PROTEIN"/>
    <property type="match status" value="1"/>
</dbReference>
<keyword evidence="1 2" id="KW-0597">Phosphoprotein</keyword>
<dbReference type="PROSITE" id="PS50110">
    <property type="entry name" value="RESPONSE_REGULATORY"/>
    <property type="match status" value="1"/>
</dbReference>